<accession>A0A6M0CF31</accession>
<dbReference type="GO" id="GO:0016787">
    <property type="term" value="F:hydrolase activity"/>
    <property type="evidence" value="ECO:0007669"/>
    <property type="project" value="UniProtKB-KW"/>
</dbReference>
<dbReference type="InterPro" id="IPR000073">
    <property type="entry name" value="AB_hydrolase_1"/>
</dbReference>
<dbReference type="Gene3D" id="3.40.50.1820">
    <property type="entry name" value="alpha/beta hydrolase"/>
    <property type="match status" value="1"/>
</dbReference>
<dbReference type="Proteomes" id="UP000474296">
    <property type="component" value="Unassembled WGS sequence"/>
</dbReference>
<protein>
    <submittedName>
        <fullName evidence="3">Alpha/beta fold hydrolase</fullName>
    </submittedName>
</protein>
<evidence type="ECO:0000313" key="3">
    <source>
        <dbReference type="EMBL" id="NER16448.1"/>
    </source>
</evidence>
<organism evidence="3 4">
    <name type="scientific">Spongiivirga citrea</name>
    <dbReference type="NCBI Taxonomy" id="1481457"/>
    <lineage>
        <taxon>Bacteria</taxon>
        <taxon>Pseudomonadati</taxon>
        <taxon>Bacteroidota</taxon>
        <taxon>Flavobacteriia</taxon>
        <taxon>Flavobacteriales</taxon>
        <taxon>Flavobacteriaceae</taxon>
        <taxon>Spongiivirga</taxon>
    </lineage>
</organism>
<name>A0A6M0CF31_9FLAO</name>
<dbReference type="EMBL" id="JAABOQ010000002">
    <property type="protein sequence ID" value="NER16448.1"/>
    <property type="molecule type" value="Genomic_DNA"/>
</dbReference>
<evidence type="ECO:0000256" key="1">
    <source>
        <dbReference type="ARBA" id="ARBA00022801"/>
    </source>
</evidence>
<dbReference type="InterPro" id="IPR000639">
    <property type="entry name" value="Epox_hydrolase-like"/>
</dbReference>
<evidence type="ECO:0000313" key="4">
    <source>
        <dbReference type="Proteomes" id="UP000474296"/>
    </source>
</evidence>
<keyword evidence="1 3" id="KW-0378">Hydrolase</keyword>
<dbReference type="AlphaFoldDB" id="A0A6M0CF31"/>
<dbReference type="PRINTS" id="PR00412">
    <property type="entry name" value="EPOXHYDRLASE"/>
</dbReference>
<evidence type="ECO:0000259" key="2">
    <source>
        <dbReference type="Pfam" id="PF00561"/>
    </source>
</evidence>
<feature type="domain" description="AB hydrolase-1" evidence="2">
    <location>
        <begin position="41"/>
        <end position="282"/>
    </location>
</feature>
<dbReference type="NCBIfam" id="NF002043">
    <property type="entry name" value="PRK00870.1"/>
    <property type="match status" value="1"/>
</dbReference>
<proteinExistence type="predicted"/>
<dbReference type="SUPFAM" id="SSF53474">
    <property type="entry name" value="alpha/beta-Hydrolases"/>
    <property type="match status" value="1"/>
</dbReference>
<gene>
    <name evidence="3" type="ORF">GWK10_04460</name>
</gene>
<dbReference type="PANTHER" id="PTHR43329">
    <property type="entry name" value="EPOXIDE HYDROLASE"/>
    <property type="match status" value="1"/>
</dbReference>
<keyword evidence="4" id="KW-1185">Reference proteome</keyword>
<dbReference type="RefSeq" id="WP_164029722.1">
    <property type="nucleotide sequence ID" value="NZ_JAABOQ010000002.1"/>
</dbReference>
<sequence length="298" mass="33192">MKIINTPDSYFENLKDYPFSANYHEVQEGIKMHYVDEGDGPIILLLHGEPSWSYLYRKMIPILAGNGFRCIAPDLVGFGKSSKIVGKENYTFKSHLGWLTALLAHLSLRDVHLFCQDWGGLLGLRSAANNPDMFSSITVSNTFLPHSGIKASPAFIRWRDFSQNSRFFDCAGILQMGTVSTLNGDVLKAYNAPFPDDSFKDGAKIFPALVPFDDEDAHNEIPNCDAAWKVLSAWDKPFLTLFGDSDDIMKNGDLFFQSKVPGAKGQSHKLIENAGHFIQEDEGEELAALLSDFIKSNN</sequence>
<reference evidence="3 4" key="1">
    <citation type="submission" date="2020-01" db="EMBL/GenBank/DDBJ databases">
        <title>Spongiivirga citrea KCTC 32990T.</title>
        <authorList>
            <person name="Wang G."/>
        </authorList>
    </citation>
    <scope>NUCLEOTIDE SEQUENCE [LARGE SCALE GENOMIC DNA]</scope>
    <source>
        <strain evidence="3 4">KCTC 32990</strain>
    </source>
</reference>
<comment type="caution">
    <text evidence="3">The sequence shown here is derived from an EMBL/GenBank/DDBJ whole genome shotgun (WGS) entry which is preliminary data.</text>
</comment>
<dbReference type="Pfam" id="PF00561">
    <property type="entry name" value="Abhydrolase_1"/>
    <property type="match status" value="1"/>
</dbReference>
<dbReference type="InterPro" id="IPR029058">
    <property type="entry name" value="AB_hydrolase_fold"/>
</dbReference>